<dbReference type="Proteomes" id="UP000078492">
    <property type="component" value="Unassembled WGS sequence"/>
</dbReference>
<accession>A0A151J341</accession>
<name>A0A151J341_9HYME</name>
<proteinExistence type="predicted"/>
<gene>
    <name evidence="1" type="ORF">ALC57_10898</name>
</gene>
<evidence type="ECO:0000313" key="1">
    <source>
        <dbReference type="EMBL" id="KYN16834.1"/>
    </source>
</evidence>
<dbReference type="EMBL" id="KQ980298">
    <property type="protein sequence ID" value="KYN16834.1"/>
    <property type="molecule type" value="Genomic_DNA"/>
</dbReference>
<keyword evidence="2" id="KW-1185">Reference proteome</keyword>
<protein>
    <submittedName>
        <fullName evidence="1">Uncharacterized protein</fullName>
    </submittedName>
</protein>
<dbReference type="AlphaFoldDB" id="A0A151J341"/>
<evidence type="ECO:0000313" key="2">
    <source>
        <dbReference type="Proteomes" id="UP000078492"/>
    </source>
</evidence>
<reference evidence="1 2" key="1">
    <citation type="submission" date="2015-09" db="EMBL/GenBank/DDBJ databases">
        <title>Trachymyrmex cornetzi WGS genome.</title>
        <authorList>
            <person name="Nygaard S."/>
            <person name="Hu H."/>
            <person name="Boomsma J."/>
            <person name="Zhang G."/>
        </authorList>
    </citation>
    <scope>NUCLEOTIDE SEQUENCE [LARGE SCALE GENOMIC DNA]</scope>
    <source>
        <strain evidence="1">Tcor2-1</strain>
        <tissue evidence="1">Whole body</tissue>
    </source>
</reference>
<organism evidence="1 2">
    <name type="scientific">Trachymyrmex cornetzi</name>
    <dbReference type="NCBI Taxonomy" id="471704"/>
    <lineage>
        <taxon>Eukaryota</taxon>
        <taxon>Metazoa</taxon>
        <taxon>Ecdysozoa</taxon>
        <taxon>Arthropoda</taxon>
        <taxon>Hexapoda</taxon>
        <taxon>Insecta</taxon>
        <taxon>Pterygota</taxon>
        <taxon>Neoptera</taxon>
        <taxon>Endopterygota</taxon>
        <taxon>Hymenoptera</taxon>
        <taxon>Apocrita</taxon>
        <taxon>Aculeata</taxon>
        <taxon>Formicoidea</taxon>
        <taxon>Formicidae</taxon>
        <taxon>Myrmicinae</taxon>
        <taxon>Trachymyrmex</taxon>
    </lineage>
</organism>
<sequence length="165" mass="17363">MTPNIAGPSPLQRPRIPVTIPCTNPCLSASECMDTNAEIAGYVMLDTEAKMIYHVCEPNPYHMSCNISNNRPSIIVCLLPSVLIKGPNTICAPTLKMPTTAINIATMRLEKPIANFKAANGSACSHDIGAGGRVFSGKLSGTATSMKNTSKTAIAVANATARFSP</sequence>